<dbReference type="InterPro" id="IPR013766">
    <property type="entry name" value="Thioredoxin_domain"/>
</dbReference>
<evidence type="ECO:0000256" key="1">
    <source>
        <dbReference type="ARBA" id="ARBA00004196"/>
    </source>
</evidence>
<reference evidence="6 7" key="1">
    <citation type="submission" date="2017-02" db="EMBL/GenBank/DDBJ databases">
        <authorList>
            <person name="Peterson S.W."/>
        </authorList>
    </citation>
    <scope>NUCLEOTIDE SEQUENCE [LARGE SCALE GENOMIC DNA]</scope>
    <source>
        <strain evidence="6 7">DSM 24412</strain>
    </source>
</reference>
<keyword evidence="4" id="KW-0676">Redox-active center</keyword>
<dbReference type="GO" id="GO:0030313">
    <property type="term" value="C:cell envelope"/>
    <property type="evidence" value="ECO:0007669"/>
    <property type="project" value="UniProtKB-SubCell"/>
</dbReference>
<evidence type="ECO:0000256" key="3">
    <source>
        <dbReference type="ARBA" id="ARBA00023157"/>
    </source>
</evidence>
<dbReference type="STRING" id="889453.SAMN03080601_03558"/>
<dbReference type="KEGG" id="asx:CDL62_14855"/>
<feature type="domain" description="Thioredoxin" evidence="5">
    <location>
        <begin position="327"/>
        <end position="483"/>
    </location>
</feature>
<dbReference type="SUPFAM" id="SSF52833">
    <property type="entry name" value="Thioredoxin-like"/>
    <property type="match status" value="1"/>
</dbReference>
<protein>
    <submittedName>
        <fullName evidence="6">Thiol-disulfide isomerase or thioredoxin</fullName>
    </submittedName>
</protein>
<gene>
    <name evidence="6" type="ORF">SAMN03080601_03558</name>
</gene>
<dbReference type="GO" id="GO:0016853">
    <property type="term" value="F:isomerase activity"/>
    <property type="evidence" value="ECO:0007669"/>
    <property type="project" value="UniProtKB-KW"/>
</dbReference>
<organism evidence="6 7">
    <name type="scientific">Alkalitalea saponilacus</name>
    <dbReference type="NCBI Taxonomy" id="889453"/>
    <lineage>
        <taxon>Bacteria</taxon>
        <taxon>Pseudomonadati</taxon>
        <taxon>Bacteroidota</taxon>
        <taxon>Bacteroidia</taxon>
        <taxon>Marinilabiliales</taxon>
        <taxon>Marinilabiliaceae</taxon>
        <taxon>Alkalitalea</taxon>
    </lineage>
</organism>
<dbReference type="RefSeq" id="WP_079559194.1">
    <property type="nucleotide sequence ID" value="NZ_CP021904.1"/>
</dbReference>
<dbReference type="PANTHER" id="PTHR42852:SF6">
    <property type="entry name" value="THIOL:DISULFIDE INTERCHANGE PROTEIN DSBE"/>
    <property type="match status" value="1"/>
</dbReference>
<dbReference type="PANTHER" id="PTHR42852">
    <property type="entry name" value="THIOL:DISULFIDE INTERCHANGE PROTEIN DSBE"/>
    <property type="match status" value="1"/>
</dbReference>
<sequence length="483" mass="56112">MKKRNLIVLITLIVMSCSMNKEDDVVIIKGEISSISATEVRFEWLVDNPIQGIQKTFIAQIDSNSRFSVEIPIERIAKGRISAGNYHYSICLIPGDELFIKLNADTIEYSGKGAEKNTFLYLSQIHGLSDREYYREFNRGTLAPQEFLESLSNFKKKRIDFIEDYADSVKIQKEFIEFYKIETLVIYENLLQNYPRRYAHNNNLAIDSLELSTKYSELDNFSKYVDDAKVISSTYIHNIRNRLFEKALDITVSDTSIKRNDAIYIALFDSLKGKTREYVLTKWILTEFSRDRYDTIAIEKFHKIEKGELAQNTFIAGLNKFNEKRSLIGQPLHPEFSSSQLIDTSGVHLTFGEMMEKYKGKVVYLDFWGMGCGPCRAAMPYSRKLKDKLEDKPIEFVYVSVEQINKNNWGQVFEVTFTDKNHFVMVNGFDSRLHKFMEINWVPCYMIFDKDGKLVDYNADRPTPLIERGETQLEKTLIELALK</sequence>
<dbReference type="Pfam" id="PF13905">
    <property type="entry name" value="Thioredoxin_8"/>
    <property type="match status" value="1"/>
</dbReference>
<dbReference type="EMBL" id="FUYV01000057">
    <property type="protein sequence ID" value="SKC24261.1"/>
    <property type="molecule type" value="Genomic_DNA"/>
</dbReference>
<keyword evidence="3" id="KW-1015">Disulfide bond</keyword>
<dbReference type="GO" id="GO:0017004">
    <property type="term" value="P:cytochrome complex assembly"/>
    <property type="evidence" value="ECO:0007669"/>
    <property type="project" value="UniProtKB-KW"/>
</dbReference>
<evidence type="ECO:0000259" key="5">
    <source>
        <dbReference type="PROSITE" id="PS51352"/>
    </source>
</evidence>
<dbReference type="Proteomes" id="UP000191055">
    <property type="component" value="Unassembled WGS sequence"/>
</dbReference>
<dbReference type="InterPro" id="IPR050553">
    <property type="entry name" value="Thioredoxin_ResA/DsbE_sf"/>
</dbReference>
<keyword evidence="7" id="KW-1185">Reference proteome</keyword>
<dbReference type="InterPro" id="IPR012336">
    <property type="entry name" value="Thioredoxin-like_fold"/>
</dbReference>
<dbReference type="OrthoDB" id="1120316at2"/>
<accession>A0A1T5HUL9</accession>
<dbReference type="InterPro" id="IPR036249">
    <property type="entry name" value="Thioredoxin-like_sf"/>
</dbReference>
<evidence type="ECO:0000256" key="2">
    <source>
        <dbReference type="ARBA" id="ARBA00022748"/>
    </source>
</evidence>
<evidence type="ECO:0000313" key="6">
    <source>
        <dbReference type="EMBL" id="SKC24261.1"/>
    </source>
</evidence>
<dbReference type="PROSITE" id="PS51257">
    <property type="entry name" value="PROKAR_LIPOPROTEIN"/>
    <property type="match status" value="1"/>
</dbReference>
<proteinExistence type="predicted"/>
<keyword evidence="6" id="KW-0413">Isomerase</keyword>
<keyword evidence="2" id="KW-0201">Cytochrome c-type biogenesis</keyword>
<dbReference type="CDD" id="cd02966">
    <property type="entry name" value="TlpA_like_family"/>
    <property type="match status" value="1"/>
</dbReference>
<dbReference type="PROSITE" id="PS51352">
    <property type="entry name" value="THIOREDOXIN_2"/>
    <property type="match status" value="1"/>
</dbReference>
<evidence type="ECO:0000256" key="4">
    <source>
        <dbReference type="ARBA" id="ARBA00023284"/>
    </source>
</evidence>
<dbReference type="AlphaFoldDB" id="A0A1T5HUL9"/>
<comment type="subcellular location">
    <subcellularLocation>
        <location evidence="1">Cell envelope</location>
    </subcellularLocation>
</comment>
<name>A0A1T5HUL9_9BACT</name>
<dbReference type="Gene3D" id="3.40.30.10">
    <property type="entry name" value="Glutaredoxin"/>
    <property type="match status" value="1"/>
</dbReference>
<evidence type="ECO:0000313" key="7">
    <source>
        <dbReference type="Proteomes" id="UP000191055"/>
    </source>
</evidence>